<name>A0A9P1MAD2_9PEZI</name>
<dbReference type="SMART" id="SM00320">
    <property type="entry name" value="WD40"/>
    <property type="match status" value="5"/>
</dbReference>
<comment type="caution">
    <text evidence="10">The sequence shown here is derived from an EMBL/GenBank/DDBJ whole genome shotgun (WGS) entry which is preliminary data.</text>
</comment>
<feature type="region of interest" description="Disordered" evidence="6">
    <location>
        <begin position="920"/>
        <end position="951"/>
    </location>
</feature>
<feature type="repeat" description="WD" evidence="5">
    <location>
        <begin position="318"/>
        <end position="351"/>
    </location>
</feature>
<dbReference type="Gene3D" id="3.10.20.870">
    <property type="entry name" value="PFU (PLAA family ubiquitin binding), C-terminal domain"/>
    <property type="match status" value="1"/>
</dbReference>
<dbReference type="SUPFAM" id="SSF50978">
    <property type="entry name" value="WD40 repeat-like"/>
    <property type="match status" value="1"/>
</dbReference>
<comment type="subcellular location">
    <subcellularLocation>
        <location evidence="1">Cytoplasm</location>
    </subcellularLocation>
</comment>
<dbReference type="GO" id="GO:0010992">
    <property type="term" value="P:ubiquitin recycling"/>
    <property type="evidence" value="ECO:0007669"/>
    <property type="project" value="TreeGrafter"/>
</dbReference>
<evidence type="ECO:0000256" key="7">
    <source>
        <dbReference type="SAM" id="SignalP"/>
    </source>
</evidence>
<evidence type="ECO:0000313" key="11">
    <source>
        <dbReference type="Proteomes" id="UP000838763"/>
    </source>
</evidence>
<evidence type="ECO:0000259" key="8">
    <source>
        <dbReference type="PROSITE" id="PS51394"/>
    </source>
</evidence>
<dbReference type="InterPro" id="IPR011989">
    <property type="entry name" value="ARM-like"/>
</dbReference>
<feature type="repeat" description="WD" evidence="5">
    <location>
        <begin position="388"/>
        <end position="419"/>
    </location>
</feature>
<dbReference type="InterPro" id="IPR013535">
    <property type="entry name" value="PUL_dom"/>
</dbReference>
<evidence type="ECO:0000256" key="6">
    <source>
        <dbReference type="SAM" id="MobiDB-lite"/>
    </source>
</evidence>
<dbReference type="Pfam" id="PF09070">
    <property type="entry name" value="PFU"/>
    <property type="match status" value="1"/>
</dbReference>
<evidence type="ECO:0000256" key="1">
    <source>
        <dbReference type="ARBA" id="ARBA00004496"/>
    </source>
</evidence>
<evidence type="ECO:0000256" key="4">
    <source>
        <dbReference type="ARBA" id="ARBA00022737"/>
    </source>
</evidence>
<evidence type="ECO:0000256" key="3">
    <source>
        <dbReference type="ARBA" id="ARBA00022574"/>
    </source>
</evidence>
<dbReference type="GO" id="GO:0005634">
    <property type="term" value="C:nucleus"/>
    <property type="evidence" value="ECO:0007669"/>
    <property type="project" value="TreeGrafter"/>
</dbReference>
<dbReference type="Proteomes" id="UP000838763">
    <property type="component" value="Unassembled WGS sequence"/>
</dbReference>
<dbReference type="GO" id="GO:0043161">
    <property type="term" value="P:proteasome-mediated ubiquitin-dependent protein catabolic process"/>
    <property type="evidence" value="ECO:0007669"/>
    <property type="project" value="TreeGrafter"/>
</dbReference>
<keyword evidence="7" id="KW-0732">Signal</keyword>
<dbReference type="PROSITE" id="PS51396">
    <property type="entry name" value="PUL"/>
    <property type="match status" value="1"/>
</dbReference>
<keyword evidence="2" id="KW-0963">Cytoplasm</keyword>
<evidence type="ECO:0000256" key="5">
    <source>
        <dbReference type="PROSITE-ProRule" id="PRU00221"/>
    </source>
</evidence>
<keyword evidence="4" id="KW-0677">Repeat</keyword>
<sequence length="1163" mass="125405">MLGSTLLTAVMAAATASAHILISYPGSRGNNLITNETFPYGMQWEYPCGGIQTTKNRTYWPTTGGAIAFQPGWFQGHLTAFIYVNIGWGTDGPFDGPKNMSSPMVPPFQLLGPTNNPYPGTICLPQVPLPKDSQPQAGDLATIQVVELAGHGAALYSCVDIIFAEPGDARIAEVNESNCYNSQELGFADVYTITTSEPARDDALAQTSGAEETLSAQLIGHDADVRAVVFPNPDAVLSASRDCSYPEGLVVSGGRDTIIDVRKPTSLPGDNAERLLIGHSHNVCTLDVSPKGTYIVSGGWDSQARVWSVAKWDTEFVLTGHELSVWAVLFLDEHTVVTGCADKNIRIYDLRKAVAGDVQPRSTIYTDDIIRAVGRVPAGHATGDGGELRGHDSFVYGLAVLPSGEIVSCAEDRTVRVWKDLECVQTITHPAISVWCVAACPDTGDIVSGASDGLARVFTRNPDKVAGPDVLAAFEESVKASAIPQQQVGSINKEKLPGTEFLTTRSGTKEGQVQMIKEDNGSVSAYTWSMAAQQWVNVGTVVDSAGSSGRKVEYEGKSYDFVFDVDIEDGKPPLKLPFNLSENPYDRARKFLEDNELPISYLDNVVQFIEQNTKGATLGESNDGGPDPYGSDARYKPSDEAARVPKVLPQGEYLSITAAKHEAIVNKIINVNASMISAGRKDAALNPADQTKLKELRYTLQASKPIDDAGLELIMRIVTKWAYSDRLPGLDLLRCATPSAAVAAFRDLQGRSAIQLGIDAALGTDLDTDEAPATPNENCIMMILRAVANVFATPKGREVAASDASRVLGLLERVVGLNGPGVGRHNRNVLLAATTVVLNYAVLARKSVGASFAKADSKKTFTRVVERIISEQTDGEVVYRALVALGTWLYGNSSGAESIDKDVVRRAIERIKEDRITGVGKEARAKHDGPGGSKAEGEIAAAAGGEVEDDARTMEERLADLERDFRRFEGLAGGGGWEGKRRAWMQLFAFETLARGVAGELTPAPSEKQEGKQAQGEETPVERPDPSGVRTILQDPVFTSADRRFLAGRGHDVVDDPGAFEALKQVAGEEGAENDTEARGEGSSTLLFGVHLYLPVYKRALEGPLPAVFVGTGWDTWDDINRGEELPALKEMHETYEREDFPEEEVLSTFSSTCIYWRKTNKV</sequence>
<dbReference type="CDD" id="cd21176">
    <property type="entry name" value="LPMO_auxiliary-like"/>
    <property type="match status" value="1"/>
</dbReference>
<keyword evidence="3 5" id="KW-0853">WD repeat</keyword>
<feature type="signal peptide" evidence="7">
    <location>
        <begin position="1"/>
        <end position="18"/>
    </location>
</feature>
<dbReference type="Pfam" id="PF20238">
    <property type="entry name" value="BIM1-like_dom"/>
    <property type="match status" value="1"/>
</dbReference>
<feature type="repeat" description="WD" evidence="5">
    <location>
        <begin position="276"/>
        <end position="309"/>
    </location>
</feature>
<proteinExistence type="predicted"/>
<dbReference type="PROSITE" id="PS51394">
    <property type="entry name" value="PFU"/>
    <property type="match status" value="1"/>
</dbReference>
<reference evidence="10" key="1">
    <citation type="submission" date="2022-11" db="EMBL/GenBank/DDBJ databases">
        <authorList>
            <person name="Scott C."/>
            <person name="Bruce N."/>
        </authorList>
    </citation>
    <scope>NUCLEOTIDE SEQUENCE</scope>
</reference>
<dbReference type="PROSITE" id="PS50294">
    <property type="entry name" value="WD_REPEATS_REGION"/>
    <property type="match status" value="2"/>
</dbReference>
<dbReference type="GO" id="GO:0043130">
    <property type="term" value="F:ubiquitin binding"/>
    <property type="evidence" value="ECO:0007669"/>
    <property type="project" value="TreeGrafter"/>
</dbReference>
<keyword evidence="11" id="KW-1185">Reference proteome</keyword>
<feature type="chain" id="PRO_5040438484" evidence="7">
    <location>
        <begin position="19"/>
        <end position="1163"/>
    </location>
</feature>
<dbReference type="InterPro" id="IPR001680">
    <property type="entry name" value="WD40_rpt"/>
</dbReference>
<dbReference type="Pfam" id="PF00400">
    <property type="entry name" value="WD40"/>
    <property type="match status" value="4"/>
</dbReference>
<protein>
    <submittedName>
        <fullName evidence="10">Uncharacterized protein</fullName>
    </submittedName>
</protein>
<dbReference type="Pfam" id="PF08324">
    <property type="entry name" value="PUL"/>
    <property type="match status" value="1"/>
</dbReference>
<dbReference type="AlphaFoldDB" id="A0A9P1MAD2"/>
<dbReference type="OrthoDB" id="10265988at2759"/>
<dbReference type="Gene3D" id="2.130.10.10">
    <property type="entry name" value="YVTN repeat-like/Quinoprotein amine dehydrogenase"/>
    <property type="match status" value="1"/>
</dbReference>
<evidence type="ECO:0000313" key="10">
    <source>
        <dbReference type="EMBL" id="CAI4214204.1"/>
    </source>
</evidence>
<dbReference type="InterPro" id="IPR012942">
    <property type="entry name" value="SRR1-like"/>
</dbReference>
<dbReference type="InterPro" id="IPR015943">
    <property type="entry name" value="WD40/YVTN_repeat-like_dom_sf"/>
</dbReference>
<feature type="compositionally biased region" description="Basic and acidic residues" evidence="6">
    <location>
        <begin position="920"/>
        <end position="929"/>
    </location>
</feature>
<dbReference type="Gene3D" id="1.25.10.10">
    <property type="entry name" value="Leucine-rich Repeat Variant"/>
    <property type="match status" value="1"/>
</dbReference>
<dbReference type="Pfam" id="PF07985">
    <property type="entry name" value="SRR1"/>
    <property type="match status" value="1"/>
</dbReference>
<dbReference type="InterPro" id="IPR015155">
    <property type="entry name" value="PFU"/>
</dbReference>
<feature type="region of interest" description="Disordered" evidence="6">
    <location>
        <begin position="1000"/>
        <end position="1031"/>
    </location>
</feature>
<dbReference type="PANTHER" id="PTHR19849">
    <property type="entry name" value="PHOSPHOLIPASE A-2-ACTIVATING PROTEIN"/>
    <property type="match status" value="1"/>
</dbReference>
<dbReference type="InterPro" id="IPR046530">
    <property type="entry name" value="BIM1-like_dom"/>
</dbReference>
<gene>
    <name evidence="10" type="ORF">PPNO1_LOCUS3938</name>
</gene>
<evidence type="ECO:0000256" key="2">
    <source>
        <dbReference type="ARBA" id="ARBA00022490"/>
    </source>
</evidence>
<dbReference type="InterPro" id="IPR036322">
    <property type="entry name" value="WD40_repeat_dom_sf"/>
</dbReference>
<dbReference type="EMBL" id="CALLCH030000010">
    <property type="protein sequence ID" value="CAI4214204.1"/>
    <property type="molecule type" value="Genomic_DNA"/>
</dbReference>
<dbReference type="PROSITE" id="PS50082">
    <property type="entry name" value="WD_REPEATS_2"/>
    <property type="match status" value="3"/>
</dbReference>
<feature type="domain" description="PFU" evidence="8">
    <location>
        <begin position="527"/>
        <end position="623"/>
    </location>
</feature>
<evidence type="ECO:0000259" key="9">
    <source>
        <dbReference type="PROSITE" id="PS51396"/>
    </source>
</evidence>
<feature type="domain" description="PUL" evidence="9">
    <location>
        <begin position="646"/>
        <end position="926"/>
    </location>
</feature>
<dbReference type="CDD" id="cd00200">
    <property type="entry name" value="WD40"/>
    <property type="match status" value="1"/>
</dbReference>
<dbReference type="PANTHER" id="PTHR19849:SF0">
    <property type="entry name" value="PHOSPHOLIPASE A-2-ACTIVATING PROTEIN"/>
    <property type="match status" value="1"/>
</dbReference>
<organism evidence="10 11">
    <name type="scientific">Parascedosporium putredinis</name>
    <dbReference type="NCBI Taxonomy" id="1442378"/>
    <lineage>
        <taxon>Eukaryota</taxon>
        <taxon>Fungi</taxon>
        <taxon>Dikarya</taxon>
        <taxon>Ascomycota</taxon>
        <taxon>Pezizomycotina</taxon>
        <taxon>Sordariomycetes</taxon>
        <taxon>Hypocreomycetidae</taxon>
        <taxon>Microascales</taxon>
        <taxon>Microascaceae</taxon>
        <taxon>Parascedosporium</taxon>
    </lineage>
</organism>
<accession>A0A9P1MAD2</accession>
<dbReference type="InterPro" id="IPR038122">
    <property type="entry name" value="PFU_sf"/>
</dbReference>
<dbReference type="GO" id="GO:0005737">
    <property type="term" value="C:cytoplasm"/>
    <property type="evidence" value="ECO:0007669"/>
    <property type="project" value="UniProtKB-SubCell"/>
</dbReference>